<reference evidence="2 3" key="1">
    <citation type="submission" date="2015-04" db="EMBL/GenBank/DDBJ databases">
        <authorList>
            <person name="Syromyatnikov M.Y."/>
            <person name="Popov V.N."/>
        </authorList>
    </citation>
    <scope>NUCLEOTIDE SEQUENCE [LARGE SCALE GENOMIC DNA]</scope>
</reference>
<name>A0A1J1J0X3_9DIPT</name>
<feature type="signal peptide" evidence="1">
    <location>
        <begin position="1"/>
        <end position="23"/>
    </location>
</feature>
<sequence length="306" mass="34819">MDKTIKIFLLSLFILCLSHLVTSEKKCVEETYGRCMYNNYRYNNGSYVRKVNYFHGDSRRCVEYYCQNSQIIRVDRYCEVLIPNEGCRIVENKKCCFKEICDAKIIGGGCTEGGNYFENGAVTRQHPLQDGSGCLIYTCIDGNVIKSFGNCLRSFGVPTTNIPRVRLRASDEGVCVVNRRVYGNTSFVEKRDLTKYGGTCVEIYCINLDLIEVKPVCQPITEREGCRRIEERYNKKCCPIELCDGQCYNEGAYVESGTLQVQFNRTDRGTCGYDTCINGLNHRTDGECLTADDISGVSQHPWFLKK</sequence>
<evidence type="ECO:0000313" key="2">
    <source>
        <dbReference type="EMBL" id="CRL06047.1"/>
    </source>
</evidence>
<proteinExistence type="predicted"/>
<accession>A0A1J1J0X3</accession>
<evidence type="ECO:0000313" key="3">
    <source>
        <dbReference type="Proteomes" id="UP000183832"/>
    </source>
</evidence>
<dbReference type="EMBL" id="CVRI01000066">
    <property type="protein sequence ID" value="CRL06047.1"/>
    <property type="molecule type" value="Genomic_DNA"/>
</dbReference>
<keyword evidence="3" id="KW-1185">Reference proteome</keyword>
<keyword evidence="1" id="KW-0732">Signal</keyword>
<dbReference type="Proteomes" id="UP000183832">
    <property type="component" value="Unassembled WGS sequence"/>
</dbReference>
<organism evidence="2 3">
    <name type="scientific">Clunio marinus</name>
    <dbReference type="NCBI Taxonomy" id="568069"/>
    <lineage>
        <taxon>Eukaryota</taxon>
        <taxon>Metazoa</taxon>
        <taxon>Ecdysozoa</taxon>
        <taxon>Arthropoda</taxon>
        <taxon>Hexapoda</taxon>
        <taxon>Insecta</taxon>
        <taxon>Pterygota</taxon>
        <taxon>Neoptera</taxon>
        <taxon>Endopterygota</taxon>
        <taxon>Diptera</taxon>
        <taxon>Nematocera</taxon>
        <taxon>Chironomoidea</taxon>
        <taxon>Chironomidae</taxon>
        <taxon>Clunio</taxon>
    </lineage>
</organism>
<gene>
    <name evidence="2" type="ORF">CLUMA_CG018987</name>
</gene>
<evidence type="ECO:0000256" key="1">
    <source>
        <dbReference type="SAM" id="SignalP"/>
    </source>
</evidence>
<protein>
    <submittedName>
        <fullName evidence="2">CLUMA_CG018987, isoform A</fullName>
    </submittedName>
</protein>
<dbReference type="AlphaFoldDB" id="A0A1J1J0X3"/>
<feature type="chain" id="PRO_5012475719" evidence="1">
    <location>
        <begin position="24"/>
        <end position="306"/>
    </location>
</feature>